<organism evidence="1 2">
    <name type="scientific">Actinomadura syzygii</name>
    <dbReference type="NCBI Taxonomy" id="1427538"/>
    <lineage>
        <taxon>Bacteria</taxon>
        <taxon>Bacillati</taxon>
        <taxon>Actinomycetota</taxon>
        <taxon>Actinomycetes</taxon>
        <taxon>Streptosporangiales</taxon>
        <taxon>Thermomonosporaceae</taxon>
        <taxon>Actinomadura</taxon>
    </lineage>
</organism>
<dbReference type="Pfam" id="PF10049">
    <property type="entry name" value="DUF2283"/>
    <property type="match status" value="1"/>
</dbReference>
<dbReference type="RefSeq" id="WP_148348132.1">
    <property type="nucleotide sequence ID" value="NZ_JBHSBF010000019.1"/>
</dbReference>
<dbReference type="OrthoDB" id="2911799at2"/>
<dbReference type="Proteomes" id="UP000322634">
    <property type="component" value="Unassembled WGS sequence"/>
</dbReference>
<evidence type="ECO:0000313" key="2">
    <source>
        <dbReference type="Proteomes" id="UP000322634"/>
    </source>
</evidence>
<name>A0A5D0UNZ3_9ACTN</name>
<gene>
    <name evidence="1" type="ORF">FXF65_03180</name>
</gene>
<sequence>MAEVKVTYDQQANAAYVYLVDPTQAGTKSARMYACDPVDVDGMVNLDFDAEGRVIGIEILDARSKLPQYLLDAAERLDV</sequence>
<dbReference type="AlphaFoldDB" id="A0A5D0UNZ3"/>
<reference evidence="1 2" key="1">
    <citation type="submission" date="2019-08" db="EMBL/GenBank/DDBJ databases">
        <title>Actinomadura sp. nov. CYP1-5 isolated from mountain soil.</title>
        <authorList>
            <person name="Songsumanus A."/>
            <person name="Kuncharoen N."/>
            <person name="Kudo T."/>
            <person name="Yuki M."/>
            <person name="Igarashi Y."/>
            <person name="Tanasupawat S."/>
        </authorList>
    </citation>
    <scope>NUCLEOTIDE SEQUENCE [LARGE SCALE GENOMIC DNA]</scope>
    <source>
        <strain evidence="1 2">GKU157</strain>
    </source>
</reference>
<accession>A0A5D0UNZ3</accession>
<dbReference type="EMBL" id="VSFF01000001">
    <property type="protein sequence ID" value="TYC18759.1"/>
    <property type="molecule type" value="Genomic_DNA"/>
</dbReference>
<keyword evidence="2" id="KW-1185">Reference proteome</keyword>
<comment type="caution">
    <text evidence="1">The sequence shown here is derived from an EMBL/GenBank/DDBJ whole genome shotgun (WGS) entry which is preliminary data.</text>
</comment>
<evidence type="ECO:0000313" key="1">
    <source>
        <dbReference type="EMBL" id="TYC18759.1"/>
    </source>
</evidence>
<proteinExistence type="predicted"/>
<protein>
    <submittedName>
        <fullName evidence="1">DUF2283 domain-containing protein</fullName>
    </submittedName>
</protein>
<dbReference type="InterPro" id="IPR019270">
    <property type="entry name" value="DUF2283"/>
</dbReference>